<dbReference type="SUPFAM" id="SSF50978">
    <property type="entry name" value="WD40 repeat-like"/>
    <property type="match status" value="1"/>
</dbReference>
<feature type="compositionally biased region" description="Low complexity" evidence="3">
    <location>
        <begin position="215"/>
        <end position="240"/>
    </location>
</feature>
<dbReference type="EMBL" id="BNCO01000134">
    <property type="protein sequence ID" value="GIL68862.1"/>
    <property type="molecule type" value="Genomic_DNA"/>
</dbReference>
<keyword evidence="2" id="KW-0677">Repeat</keyword>
<evidence type="ECO:0000256" key="2">
    <source>
        <dbReference type="ARBA" id="ARBA00022737"/>
    </source>
</evidence>
<evidence type="ECO:0000256" key="1">
    <source>
        <dbReference type="ARBA" id="ARBA00022574"/>
    </source>
</evidence>
<name>A0A8J4C099_9CHLO</name>
<feature type="compositionally biased region" description="Acidic residues" evidence="3">
    <location>
        <begin position="336"/>
        <end position="358"/>
    </location>
</feature>
<feature type="compositionally biased region" description="Low complexity" evidence="3">
    <location>
        <begin position="264"/>
        <end position="274"/>
    </location>
</feature>
<sequence length="358" mass="36916">EAAYENSTEAAMHYSERDSADGICGAGFVVTADDFATVKLFNFPVVADDAPYKAFRGHASHVTSVRFLADDRLVVSVGGNDRGIYQWRTCGVASGLPPLPAIFRVLADCEAKGGPQTEASKALREEVWDRLHTRSRAFRSYERLKLFAMRVVVEEKRVNSLASAKPQAKLPEQLVWAKVPGSTNQYGPIPRSMLEAAEGGGKASKGTSGGGAGSPGLAAASPRMTPRASAAPSPRGSAAGSPPPPLAAAAAAARLPSGHTAGNASAAAVSAAASEDNYDLSGEVGSYEPSGVPSLRPAAAPSLHGSRSGGGLSFSTPRSGNGVGGRSDKRYVADSVTDEDGMPEEASIPDEVDVGDEF</sequence>
<keyword evidence="1" id="KW-0853">WD repeat</keyword>
<protein>
    <recommendedName>
        <fullName evidence="6">WD_REPEATS_REGION domain-containing protein</fullName>
    </recommendedName>
</protein>
<reference evidence="4" key="1">
    <citation type="journal article" date="2021" name="Proc. Natl. Acad. Sci. U.S.A.">
        <title>Three genomes in the algal genus Volvox reveal the fate of a haploid sex-determining region after a transition to homothallism.</title>
        <authorList>
            <person name="Yamamoto K."/>
            <person name="Hamaji T."/>
            <person name="Kawai-Toyooka H."/>
            <person name="Matsuzaki R."/>
            <person name="Takahashi F."/>
            <person name="Nishimura Y."/>
            <person name="Kawachi M."/>
            <person name="Noguchi H."/>
            <person name="Minakuchi Y."/>
            <person name="Umen J.G."/>
            <person name="Toyoda A."/>
            <person name="Nozaki H."/>
        </authorList>
    </citation>
    <scope>NUCLEOTIDE SEQUENCE</scope>
    <source>
        <strain evidence="4">NIES-3780</strain>
    </source>
</reference>
<dbReference type="InterPro" id="IPR015943">
    <property type="entry name" value="WD40/YVTN_repeat-like_dom_sf"/>
</dbReference>
<dbReference type="AlphaFoldDB" id="A0A8J4C099"/>
<evidence type="ECO:0008006" key="6">
    <source>
        <dbReference type="Google" id="ProtNLM"/>
    </source>
</evidence>
<feature type="non-terminal residue" evidence="4">
    <location>
        <position position="358"/>
    </location>
</feature>
<evidence type="ECO:0000256" key="3">
    <source>
        <dbReference type="SAM" id="MobiDB-lite"/>
    </source>
</evidence>
<feature type="compositionally biased region" description="Gly residues" evidence="3">
    <location>
        <begin position="198"/>
        <end position="214"/>
    </location>
</feature>
<dbReference type="InterPro" id="IPR036322">
    <property type="entry name" value="WD40_repeat_dom_sf"/>
</dbReference>
<accession>A0A8J4C099</accession>
<evidence type="ECO:0000313" key="5">
    <source>
        <dbReference type="Proteomes" id="UP000747399"/>
    </source>
</evidence>
<evidence type="ECO:0000313" key="4">
    <source>
        <dbReference type="EMBL" id="GIL68862.1"/>
    </source>
</evidence>
<dbReference type="Proteomes" id="UP000747399">
    <property type="component" value="Unassembled WGS sequence"/>
</dbReference>
<dbReference type="GO" id="GO:0008017">
    <property type="term" value="F:microtubule binding"/>
    <property type="evidence" value="ECO:0007669"/>
    <property type="project" value="TreeGrafter"/>
</dbReference>
<feature type="compositionally biased region" description="Low complexity" evidence="3">
    <location>
        <begin position="247"/>
        <end position="257"/>
    </location>
</feature>
<proteinExistence type="predicted"/>
<dbReference type="PANTHER" id="PTHR13720:SF33">
    <property type="entry name" value="HELP DOMAIN-CONTAINING PROTEIN"/>
    <property type="match status" value="1"/>
</dbReference>
<feature type="region of interest" description="Disordered" evidence="3">
    <location>
        <begin position="180"/>
        <end position="358"/>
    </location>
</feature>
<organism evidence="4 5">
    <name type="scientific">Volvox africanus</name>
    <dbReference type="NCBI Taxonomy" id="51714"/>
    <lineage>
        <taxon>Eukaryota</taxon>
        <taxon>Viridiplantae</taxon>
        <taxon>Chlorophyta</taxon>
        <taxon>core chlorophytes</taxon>
        <taxon>Chlorophyceae</taxon>
        <taxon>CS clade</taxon>
        <taxon>Chlamydomonadales</taxon>
        <taxon>Volvocaceae</taxon>
        <taxon>Volvox</taxon>
    </lineage>
</organism>
<dbReference type="PANTHER" id="PTHR13720">
    <property type="entry name" value="WD-40 REPEAT PROTEIN"/>
    <property type="match status" value="1"/>
</dbReference>
<dbReference type="InterPro" id="IPR050630">
    <property type="entry name" value="WD_repeat_EMAP"/>
</dbReference>
<dbReference type="Gene3D" id="2.130.10.10">
    <property type="entry name" value="YVTN repeat-like/Quinoprotein amine dehydrogenase"/>
    <property type="match status" value="1"/>
</dbReference>
<comment type="caution">
    <text evidence="4">The sequence shown here is derived from an EMBL/GenBank/DDBJ whole genome shotgun (WGS) entry which is preliminary data.</text>
</comment>
<keyword evidence="5" id="KW-1185">Reference proteome</keyword>
<gene>
    <name evidence="4" type="ORF">Vafri_22084</name>
</gene>